<organism evidence="17">
    <name type="scientific">Megalophasma granulatum</name>
    <dbReference type="NCBI Taxonomy" id="2042296"/>
    <lineage>
        <taxon>Eukaryota</taxon>
        <taxon>Metazoa</taxon>
        <taxon>Ecdysozoa</taxon>
        <taxon>Arthropoda</taxon>
        <taxon>Hexapoda</taxon>
        <taxon>Insecta</taxon>
        <taxon>Pterygota</taxon>
        <taxon>Neoptera</taxon>
        <taxon>Polyneoptera</taxon>
        <taxon>Phasmatodea</taxon>
        <taxon>Verophasmatodea</taxon>
        <taxon>Anareolatae</taxon>
        <taxon>Lonchodidae</taxon>
        <taxon>Lonchodinae</taxon>
        <taxon>Megalophasma</taxon>
    </lineage>
</organism>
<dbReference type="GO" id="GO:0008137">
    <property type="term" value="F:NADH dehydrogenase (ubiquinone) activity"/>
    <property type="evidence" value="ECO:0007669"/>
    <property type="project" value="UniProtKB-EC"/>
</dbReference>
<dbReference type="PANTHER" id="PTHR11435">
    <property type="entry name" value="NADH UBIQUINONE OXIDOREDUCTASE SUBUNIT ND6"/>
    <property type="match status" value="1"/>
</dbReference>
<evidence type="ECO:0000256" key="4">
    <source>
        <dbReference type="ARBA" id="ARBA00021095"/>
    </source>
</evidence>
<evidence type="ECO:0000256" key="16">
    <source>
        <dbReference type="SAM" id="Phobius"/>
    </source>
</evidence>
<name>A0A343KJT6_9NEOP</name>
<evidence type="ECO:0000256" key="12">
    <source>
        <dbReference type="ARBA" id="ARBA00023128"/>
    </source>
</evidence>
<dbReference type="EC" id="7.1.1.2" evidence="3"/>
<evidence type="ECO:0000256" key="10">
    <source>
        <dbReference type="ARBA" id="ARBA00022989"/>
    </source>
</evidence>
<comment type="catalytic activity">
    <reaction evidence="15">
        <text>a ubiquinone + NADH + 5 H(+)(in) = a ubiquinol + NAD(+) + 4 H(+)(out)</text>
        <dbReference type="Rhea" id="RHEA:29091"/>
        <dbReference type="Rhea" id="RHEA-COMP:9565"/>
        <dbReference type="Rhea" id="RHEA-COMP:9566"/>
        <dbReference type="ChEBI" id="CHEBI:15378"/>
        <dbReference type="ChEBI" id="CHEBI:16389"/>
        <dbReference type="ChEBI" id="CHEBI:17976"/>
        <dbReference type="ChEBI" id="CHEBI:57540"/>
        <dbReference type="ChEBI" id="CHEBI:57945"/>
        <dbReference type="EC" id="7.1.1.2"/>
    </reaction>
</comment>
<gene>
    <name evidence="17" type="primary">ND6</name>
</gene>
<evidence type="ECO:0000256" key="15">
    <source>
        <dbReference type="ARBA" id="ARBA00049551"/>
    </source>
</evidence>
<feature type="transmembrane region" description="Helical" evidence="16">
    <location>
        <begin position="21"/>
        <end position="41"/>
    </location>
</feature>
<evidence type="ECO:0000256" key="5">
    <source>
        <dbReference type="ARBA" id="ARBA00022448"/>
    </source>
</evidence>
<keyword evidence="13 16" id="KW-0472">Membrane</keyword>
<evidence type="ECO:0000256" key="1">
    <source>
        <dbReference type="ARBA" id="ARBA00004225"/>
    </source>
</evidence>
<geneLocation type="mitochondrion" evidence="17"/>
<keyword evidence="7 16" id="KW-0812">Transmembrane</keyword>
<feature type="transmembrane region" description="Helical" evidence="16">
    <location>
        <begin position="122"/>
        <end position="146"/>
    </location>
</feature>
<proteinExistence type="inferred from homology"/>
<evidence type="ECO:0000256" key="11">
    <source>
        <dbReference type="ARBA" id="ARBA00023027"/>
    </source>
</evidence>
<dbReference type="EMBL" id="KY124331">
    <property type="protein sequence ID" value="ATI10819.1"/>
    <property type="molecule type" value="Genomic_DNA"/>
</dbReference>
<keyword evidence="8" id="KW-1278">Translocase</keyword>
<evidence type="ECO:0000256" key="7">
    <source>
        <dbReference type="ARBA" id="ARBA00022692"/>
    </source>
</evidence>
<evidence type="ECO:0000256" key="13">
    <source>
        <dbReference type="ARBA" id="ARBA00023136"/>
    </source>
</evidence>
<protein>
    <recommendedName>
        <fullName evidence="4">NADH-ubiquinone oxidoreductase chain 6</fullName>
        <ecNumber evidence="3">7.1.1.2</ecNumber>
    </recommendedName>
    <alternativeName>
        <fullName evidence="14">NADH dehydrogenase subunit 6</fullName>
    </alternativeName>
</protein>
<comment type="similarity">
    <text evidence="2">Belongs to the complex I subunit 6 family.</text>
</comment>
<evidence type="ECO:0000313" key="17">
    <source>
        <dbReference type="EMBL" id="ATI10819.1"/>
    </source>
</evidence>
<reference evidence="17" key="1">
    <citation type="submission" date="2016-11" db="EMBL/GenBank/DDBJ databases">
        <authorList>
            <person name="Jaros S."/>
            <person name="Januszkiewicz K."/>
            <person name="Wedrychowicz H."/>
        </authorList>
    </citation>
    <scope>NUCLEOTIDE SEQUENCE</scope>
</reference>
<evidence type="ECO:0000256" key="2">
    <source>
        <dbReference type="ARBA" id="ARBA00005698"/>
    </source>
</evidence>
<reference evidence="17" key="2">
    <citation type="journal article" date="2017" name="J. Asia-Pac. Entomol.">
        <title>Next-generation sequencing data used to determine the mitochondrial genomes and a preliminary phylogeny of Verophasmatodea insects.</title>
        <authorList>
            <person name="Zhou Z."/>
            <person name="Guan B."/>
            <person name="Chai J."/>
            <person name="Che X."/>
        </authorList>
    </citation>
    <scope>NUCLEOTIDE SEQUENCE</scope>
</reference>
<dbReference type="GO" id="GO:0031966">
    <property type="term" value="C:mitochondrial membrane"/>
    <property type="evidence" value="ECO:0007669"/>
    <property type="project" value="UniProtKB-SubCell"/>
</dbReference>
<keyword evidence="12 17" id="KW-0496">Mitochondrion</keyword>
<keyword evidence="6" id="KW-0679">Respiratory chain</keyword>
<feature type="transmembrane region" description="Helical" evidence="16">
    <location>
        <begin position="47"/>
        <end position="71"/>
    </location>
</feature>
<feature type="transmembrane region" description="Helical" evidence="16">
    <location>
        <begin position="83"/>
        <end position="102"/>
    </location>
</feature>
<accession>A0A343KJT6</accession>
<dbReference type="InterPro" id="IPR050269">
    <property type="entry name" value="ComplexI_Subunit6"/>
</dbReference>
<dbReference type="PANTHER" id="PTHR11435:SF1">
    <property type="entry name" value="NADH-UBIQUINONE OXIDOREDUCTASE CHAIN 6"/>
    <property type="match status" value="1"/>
</dbReference>
<dbReference type="AlphaFoldDB" id="A0A343KJT6"/>
<evidence type="ECO:0000256" key="8">
    <source>
        <dbReference type="ARBA" id="ARBA00022967"/>
    </source>
</evidence>
<evidence type="ECO:0000256" key="6">
    <source>
        <dbReference type="ARBA" id="ARBA00022660"/>
    </source>
</evidence>
<keyword evidence="5" id="KW-0813">Transport</keyword>
<evidence type="ECO:0000256" key="14">
    <source>
        <dbReference type="ARBA" id="ARBA00031019"/>
    </source>
</evidence>
<keyword evidence="9" id="KW-0249">Electron transport</keyword>
<keyword evidence="10 16" id="KW-1133">Transmembrane helix</keyword>
<keyword evidence="11" id="KW-0520">NAD</keyword>
<evidence type="ECO:0000256" key="9">
    <source>
        <dbReference type="ARBA" id="ARBA00022982"/>
    </source>
</evidence>
<sequence>MKMIMLLNMTMNSLFIITKHPLSMGLTIIMQTIIISMTTSIMYKSSWFSFILFMMYVGGMMVLFIYVISLIPNMLFTLNLKNMSMIIMIMMMSMMLIPQKYFTMNTDMNMMNNNILNNMYAMPFNMLIIMMASYLLFTMITVFKIIENNKSPLRMMN</sequence>
<evidence type="ECO:0000256" key="3">
    <source>
        <dbReference type="ARBA" id="ARBA00012944"/>
    </source>
</evidence>
<comment type="subcellular location">
    <subcellularLocation>
        <location evidence="1">Mitochondrion membrane</location>
        <topology evidence="1">Multi-pass membrane protein</topology>
    </subcellularLocation>
</comment>